<dbReference type="PANTHER" id="PTHR43289">
    <property type="entry name" value="MITOGEN-ACTIVATED PROTEIN KINASE KINASE KINASE 20-RELATED"/>
    <property type="match status" value="1"/>
</dbReference>
<evidence type="ECO:0000313" key="12">
    <source>
        <dbReference type="Proteomes" id="UP000315700"/>
    </source>
</evidence>
<dbReference type="InterPro" id="IPR000719">
    <property type="entry name" value="Prot_kinase_dom"/>
</dbReference>
<protein>
    <submittedName>
        <fullName evidence="11">Serine/threonine-protein kinase PknB</fullName>
        <ecNumber evidence="11">2.7.11.1</ecNumber>
    </submittedName>
</protein>
<keyword evidence="3 8" id="KW-0547">Nucleotide-binding</keyword>
<dbReference type="Gene3D" id="3.30.200.20">
    <property type="entry name" value="Phosphorylase Kinase, domain 1"/>
    <property type="match status" value="1"/>
</dbReference>
<dbReference type="GO" id="GO:0005524">
    <property type="term" value="F:ATP binding"/>
    <property type="evidence" value="ECO:0007669"/>
    <property type="project" value="UniProtKB-UniRule"/>
</dbReference>
<keyword evidence="12" id="KW-1185">Reference proteome</keyword>
<keyword evidence="2 11" id="KW-0808">Transferase</keyword>
<name>A0A517SMJ9_9PLAN</name>
<dbReference type="GO" id="GO:0004674">
    <property type="term" value="F:protein serine/threonine kinase activity"/>
    <property type="evidence" value="ECO:0007669"/>
    <property type="project" value="UniProtKB-KW"/>
</dbReference>
<evidence type="ECO:0000256" key="6">
    <source>
        <dbReference type="ARBA" id="ARBA00047899"/>
    </source>
</evidence>
<gene>
    <name evidence="11" type="primary">pknB_17</name>
    <name evidence="11" type="ORF">Pan44_53940</name>
</gene>
<proteinExistence type="predicted"/>
<dbReference type="InterPro" id="IPR011009">
    <property type="entry name" value="Kinase-like_dom_sf"/>
</dbReference>
<feature type="binding site" evidence="8">
    <location>
        <position position="103"/>
    </location>
    <ligand>
        <name>ATP</name>
        <dbReference type="ChEBI" id="CHEBI:30616"/>
    </ligand>
</feature>
<organism evidence="11 12">
    <name type="scientific">Caulifigura coniformis</name>
    <dbReference type="NCBI Taxonomy" id="2527983"/>
    <lineage>
        <taxon>Bacteria</taxon>
        <taxon>Pseudomonadati</taxon>
        <taxon>Planctomycetota</taxon>
        <taxon>Planctomycetia</taxon>
        <taxon>Planctomycetales</taxon>
        <taxon>Planctomycetaceae</taxon>
        <taxon>Caulifigura</taxon>
    </lineage>
</organism>
<evidence type="ECO:0000259" key="10">
    <source>
        <dbReference type="PROSITE" id="PS50011"/>
    </source>
</evidence>
<evidence type="ECO:0000256" key="1">
    <source>
        <dbReference type="ARBA" id="ARBA00022527"/>
    </source>
</evidence>
<dbReference type="PROSITE" id="PS50011">
    <property type="entry name" value="PROTEIN_KINASE_DOM"/>
    <property type="match status" value="1"/>
</dbReference>
<dbReference type="Pfam" id="PF00069">
    <property type="entry name" value="Pkinase"/>
    <property type="match status" value="1"/>
</dbReference>
<dbReference type="GO" id="GO:0106310">
    <property type="term" value="F:protein serine kinase activity"/>
    <property type="evidence" value="ECO:0007669"/>
    <property type="project" value="RHEA"/>
</dbReference>
<dbReference type="Gene3D" id="1.10.510.10">
    <property type="entry name" value="Transferase(Phosphotransferase) domain 1"/>
    <property type="match status" value="1"/>
</dbReference>
<dbReference type="InterPro" id="IPR008271">
    <property type="entry name" value="Ser/Thr_kinase_AS"/>
</dbReference>
<evidence type="ECO:0000256" key="5">
    <source>
        <dbReference type="ARBA" id="ARBA00022840"/>
    </source>
</evidence>
<dbReference type="SUPFAM" id="SSF56112">
    <property type="entry name" value="Protein kinase-like (PK-like)"/>
    <property type="match status" value="1"/>
</dbReference>
<dbReference type="Proteomes" id="UP000315700">
    <property type="component" value="Chromosome"/>
</dbReference>
<evidence type="ECO:0000313" key="11">
    <source>
        <dbReference type="EMBL" id="QDT57326.1"/>
    </source>
</evidence>
<keyword evidence="5 8" id="KW-0067">ATP-binding</keyword>
<dbReference type="CDD" id="cd14014">
    <property type="entry name" value="STKc_PknB_like"/>
    <property type="match status" value="1"/>
</dbReference>
<reference evidence="11 12" key="1">
    <citation type="submission" date="2019-02" db="EMBL/GenBank/DDBJ databases">
        <title>Deep-cultivation of Planctomycetes and their phenomic and genomic characterization uncovers novel biology.</title>
        <authorList>
            <person name="Wiegand S."/>
            <person name="Jogler M."/>
            <person name="Boedeker C."/>
            <person name="Pinto D."/>
            <person name="Vollmers J."/>
            <person name="Rivas-Marin E."/>
            <person name="Kohn T."/>
            <person name="Peeters S.H."/>
            <person name="Heuer A."/>
            <person name="Rast P."/>
            <person name="Oberbeckmann S."/>
            <person name="Bunk B."/>
            <person name="Jeske O."/>
            <person name="Meyerdierks A."/>
            <person name="Storesund J.E."/>
            <person name="Kallscheuer N."/>
            <person name="Luecker S."/>
            <person name="Lage O.M."/>
            <person name="Pohl T."/>
            <person name="Merkel B.J."/>
            <person name="Hornburger P."/>
            <person name="Mueller R.-W."/>
            <person name="Bruemmer F."/>
            <person name="Labrenz M."/>
            <person name="Spormann A.M."/>
            <person name="Op den Camp H."/>
            <person name="Overmann J."/>
            <person name="Amann R."/>
            <person name="Jetten M.S.M."/>
            <person name="Mascher T."/>
            <person name="Medema M.H."/>
            <person name="Devos D.P."/>
            <person name="Kaster A.-K."/>
            <person name="Ovreas L."/>
            <person name="Rohde M."/>
            <person name="Galperin M.Y."/>
            <person name="Jogler C."/>
        </authorList>
    </citation>
    <scope>NUCLEOTIDE SEQUENCE [LARGE SCALE GENOMIC DNA]</scope>
    <source>
        <strain evidence="11 12">Pan44</strain>
    </source>
</reference>
<keyword evidence="4 11" id="KW-0418">Kinase</keyword>
<feature type="compositionally biased region" description="Low complexity" evidence="9">
    <location>
        <begin position="355"/>
        <end position="366"/>
    </location>
</feature>
<dbReference type="PROSITE" id="PS00107">
    <property type="entry name" value="PROTEIN_KINASE_ATP"/>
    <property type="match status" value="1"/>
</dbReference>
<dbReference type="EMBL" id="CP036271">
    <property type="protein sequence ID" value="QDT57326.1"/>
    <property type="molecule type" value="Genomic_DNA"/>
</dbReference>
<evidence type="ECO:0000256" key="9">
    <source>
        <dbReference type="SAM" id="MobiDB-lite"/>
    </source>
</evidence>
<accession>A0A517SMJ9</accession>
<evidence type="ECO:0000256" key="2">
    <source>
        <dbReference type="ARBA" id="ARBA00022679"/>
    </source>
</evidence>
<dbReference type="InParanoid" id="A0A517SMJ9"/>
<dbReference type="AlphaFoldDB" id="A0A517SMJ9"/>
<dbReference type="KEGG" id="ccos:Pan44_53940"/>
<evidence type="ECO:0000256" key="3">
    <source>
        <dbReference type="ARBA" id="ARBA00022741"/>
    </source>
</evidence>
<dbReference type="SMART" id="SM00220">
    <property type="entry name" value="S_TKc"/>
    <property type="match status" value="1"/>
</dbReference>
<feature type="region of interest" description="Disordered" evidence="9">
    <location>
        <begin position="351"/>
        <end position="374"/>
    </location>
</feature>
<comment type="catalytic activity">
    <reaction evidence="7">
        <text>L-seryl-[protein] + ATP = O-phospho-L-seryl-[protein] + ADP + H(+)</text>
        <dbReference type="Rhea" id="RHEA:17989"/>
        <dbReference type="Rhea" id="RHEA-COMP:9863"/>
        <dbReference type="Rhea" id="RHEA-COMP:11604"/>
        <dbReference type="ChEBI" id="CHEBI:15378"/>
        <dbReference type="ChEBI" id="CHEBI:29999"/>
        <dbReference type="ChEBI" id="CHEBI:30616"/>
        <dbReference type="ChEBI" id="CHEBI:83421"/>
        <dbReference type="ChEBI" id="CHEBI:456216"/>
        <dbReference type="EC" id="2.7.11.1"/>
    </reaction>
</comment>
<keyword evidence="1" id="KW-0723">Serine/threonine-protein kinase</keyword>
<dbReference type="EC" id="2.7.11.1" evidence="11"/>
<dbReference type="PROSITE" id="PS00108">
    <property type="entry name" value="PROTEIN_KINASE_ST"/>
    <property type="match status" value="1"/>
</dbReference>
<dbReference type="PANTHER" id="PTHR43289:SF6">
    <property type="entry name" value="SERINE_THREONINE-PROTEIN KINASE NEKL-3"/>
    <property type="match status" value="1"/>
</dbReference>
<dbReference type="FunFam" id="3.30.200.20:FF:000035">
    <property type="entry name" value="Serine/threonine protein kinase Stk1"/>
    <property type="match status" value="1"/>
</dbReference>
<comment type="catalytic activity">
    <reaction evidence="6">
        <text>L-threonyl-[protein] + ATP = O-phospho-L-threonyl-[protein] + ADP + H(+)</text>
        <dbReference type="Rhea" id="RHEA:46608"/>
        <dbReference type="Rhea" id="RHEA-COMP:11060"/>
        <dbReference type="Rhea" id="RHEA-COMP:11605"/>
        <dbReference type="ChEBI" id="CHEBI:15378"/>
        <dbReference type="ChEBI" id="CHEBI:30013"/>
        <dbReference type="ChEBI" id="CHEBI:30616"/>
        <dbReference type="ChEBI" id="CHEBI:61977"/>
        <dbReference type="ChEBI" id="CHEBI:456216"/>
        <dbReference type="EC" id="2.7.11.1"/>
    </reaction>
</comment>
<dbReference type="InterPro" id="IPR017441">
    <property type="entry name" value="Protein_kinase_ATP_BS"/>
</dbReference>
<sequence length="504" mass="54895">MIVSLDLFLNTLRRSRLLSEEALAAEVAQFRAHSQGRKDARNFAETLCRKRLLSVWQAQNLLAGKHRGYFLGGYTLQGLIGKGGMSFVYLAEHRLLKRRCAIKVLPAAKAANPALLARFHREARAAATLDHPNVVRMLDGGEIADGASTVHYLVMEYIEGPTLFDVVRHSGPLAVAKAIDVIRQAARGLQHVHAAGLVHRDIKPENLIIDDRGVVRLMDLGLARFVESNEAQLTIQLEGRVLGTANYCAPEQAIDSHRADARADIYSLGCTLYFLLAGRPPFHEGSLAQRLLAHQNATPAGIETLRSDVPPALCSLLRRMMAKSPKERIGTAGEIADALDRMLDSEGRVRKPEAPRAVAAAARPTRLSSDPSPFPELREAIAKVTSVERAVAMLKSDLSDERPRRSGPRTGRPPQAMDFRRARELRRKTSGQRLVASVTASLAVLLSTLATWSPPIQAGSTRTVASVVRRPQEAAAPKISRPVPAPVSRARTVVARGPEGLRSG</sequence>
<evidence type="ECO:0000256" key="7">
    <source>
        <dbReference type="ARBA" id="ARBA00048679"/>
    </source>
</evidence>
<feature type="region of interest" description="Disordered" evidence="9">
    <location>
        <begin position="395"/>
        <end position="418"/>
    </location>
</feature>
<dbReference type="RefSeq" id="WP_197453677.1">
    <property type="nucleotide sequence ID" value="NZ_CP036271.1"/>
</dbReference>
<evidence type="ECO:0000256" key="8">
    <source>
        <dbReference type="PROSITE-ProRule" id="PRU10141"/>
    </source>
</evidence>
<evidence type="ECO:0000256" key="4">
    <source>
        <dbReference type="ARBA" id="ARBA00022777"/>
    </source>
</evidence>
<feature type="domain" description="Protein kinase" evidence="10">
    <location>
        <begin position="74"/>
        <end position="343"/>
    </location>
</feature>